<dbReference type="Proteomes" id="UP000030675">
    <property type="component" value="Unassembled WGS sequence"/>
</dbReference>
<dbReference type="RefSeq" id="WP_008986541.1">
    <property type="nucleotide sequence ID" value="NZ_DF196819.1"/>
</dbReference>
<dbReference type="GeneID" id="99739780"/>
<feature type="transmembrane region" description="Helical" evidence="1">
    <location>
        <begin position="12"/>
        <end position="31"/>
    </location>
</feature>
<dbReference type="InterPro" id="IPR019663">
    <property type="entry name" value="YbfA"/>
</dbReference>
<evidence type="ECO:0000313" key="3">
    <source>
        <dbReference type="Proteomes" id="UP000030675"/>
    </source>
</evidence>
<proteinExistence type="predicted"/>
<evidence type="ECO:0000313" key="2">
    <source>
        <dbReference type="EMBL" id="GAD30348.1"/>
    </source>
</evidence>
<reference evidence="3" key="1">
    <citation type="submission" date="2012-12" db="EMBL/GenBank/DDBJ databases">
        <title>Genome Sequence of Photobacterium leiognathi lrivu.4.1.</title>
        <authorList>
            <person name="Urbanczyk H."/>
            <person name="Ogura Y."/>
            <person name="Hayashi T."/>
            <person name="Dunlap P.V."/>
        </authorList>
    </citation>
    <scope>NUCLEOTIDE SEQUENCE [LARGE SCALE GENOMIC DNA]</scope>
    <source>
        <strain evidence="3">lrivu.4.1</strain>
    </source>
</reference>
<dbReference type="EMBL" id="DF196819">
    <property type="protein sequence ID" value="GAD30348.1"/>
    <property type="molecule type" value="Genomic_DNA"/>
</dbReference>
<dbReference type="Pfam" id="PF10725">
    <property type="entry name" value="DUF2517"/>
    <property type="match status" value="1"/>
</dbReference>
<protein>
    <recommendedName>
        <fullName evidence="4">DUF2517 domain-containing protein</fullName>
    </recommendedName>
</protein>
<keyword evidence="1" id="KW-0812">Transmembrane</keyword>
<gene>
    <name evidence="2" type="ORF">PLEI_2003</name>
</gene>
<organism evidence="2 3">
    <name type="scientific">Photobacterium leiognathi lrivu.4.1</name>
    <dbReference type="NCBI Taxonomy" id="1248232"/>
    <lineage>
        <taxon>Bacteria</taxon>
        <taxon>Pseudomonadati</taxon>
        <taxon>Pseudomonadota</taxon>
        <taxon>Gammaproteobacteria</taxon>
        <taxon>Vibrionales</taxon>
        <taxon>Vibrionaceae</taxon>
        <taxon>Photobacterium</taxon>
    </lineage>
</organism>
<accession>A0A0U1P781</accession>
<keyword evidence="1" id="KW-0472">Membrane</keyword>
<name>A0A0U1P781_PHOLE</name>
<dbReference type="HOGENOM" id="CLU_179850_0_0_6"/>
<dbReference type="eggNOG" id="ENOG50327YE">
    <property type="taxonomic scope" value="Bacteria"/>
</dbReference>
<sequence>MYTQYSKFNITFRRIFVVLAGLLSLPVLLLLPVNKRTRLGSFLHRYWTQTSAQPVWLKKIEQGFK</sequence>
<evidence type="ECO:0008006" key="4">
    <source>
        <dbReference type="Google" id="ProtNLM"/>
    </source>
</evidence>
<keyword evidence="1" id="KW-1133">Transmembrane helix</keyword>
<dbReference type="AlphaFoldDB" id="A0A0U1P781"/>
<evidence type="ECO:0000256" key="1">
    <source>
        <dbReference type="SAM" id="Phobius"/>
    </source>
</evidence>